<evidence type="ECO:0000256" key="1">
    <source>
        <dbReference type="SAM" id="SignalP"/>
    </source>
</evidence>
<organism evidence="2 3">
    <name type="scientific">Chryseobacterium endophyticum</name>
    <dbReference type="NCBI Taxonomy" id="1854762"/>
    <lineage>
        <taxon>Bacteria</taxon>
        <taxon>Pseudomonadati</taxon>
        <taxon>Bacteroidota</taxon>
        <taxon>Flavobacteriia</taxon>
        <taxon>Flavobacteriales</taxon>
        <taxon>Weeksellaceae</taxon>
        <taxon>Chryseobacterium group</taxon>
        <taxon>Chryseobacterium</taxon>
    </lineage>
</organism>
<feature type="chain" id="PRO_5043997347" description="S9 family peptidase" evidence="1">
    <location>
        <begin position="19"/>
        <end position="99"/>
    </location>
</feature>
<dbReference type="RefSeq" id="WP_345767732.1">
    <property type="nucleotide sequence ID" value="NZ_CP154834.1"/>
</dbReference>
<accession>A0AAU6WWU8</accession>
<proteinExistence type="predicted"/>
<sequence length="99" mass="11524">MKKASIFILLFLCFSAFSQKIESFTTILNDKISIRALEIYDNKVWYSGTDSKFGFVDLKKPENQKQIKLSEKKLQFRTLAQDKKAFYAVNIESPAEFLE</sequence>
<keyword evidence="1" id="KW-0732">Signal</keyword>
<feature type="signal peptide" evidence="1">
    <location>
        <begin position="1"/>
        <end position="18"/>
    </location>
</feature>
<protein>
    <recommendedName>
        <fullName evidence="4">S9 family peptidase</fullName>
    </recommendedName>
</protein>
<evidence type="ECO:0008006" key="4">
    <source>
        <dbReference type="Google" id="ProtNLM"/>
    </source>
</evidence>
<gene>
    <name evidence="2" type="ORF">AAFP95_11800</name>
</gene>
<keyword evidence="3" id="KW-1185">Reference proteome</keyword>
<name>A0AAU6WWU8_9FLAO</name>
<dbReference type="AlphaFoldDB" id="A0AAU6WWU8"/>
<evidence type="ECO:0000313" key="2">
    <source>
        <dbReference type="EMBL" id="XAO76372.1"/>
    </source>
</evidence>
<dbReference type="Proteomes" id="UP001463665">
    <property type="component" value="Chromosome"/>
</dbReference>
<evidence type="ECO:0000313" key="3">
    <source>
        <dbReference type="Proteomes" id="UP001463665"/>
    </source>
</evidence>
<reference evidence="2 3" key="1">
    <citation type="submission" date="2024-04" db="EMBL/GenBank/DDBJ databases">
        <title>Genome sequencing and assembly of rice foliar adapted Chryseobacterium endophyticum OsEnb-ALM-A6.</title>
        <authorList>
            <person name="Kumar S."/>
            <person name="Javed M."/>
            <person name="Chouhan V."/>
            <person name="Charishma K."/>
            <person name="Patel A."/>
            <person name="Kumar M."/>
            <person name="Sahu K.P."/>
            <person name="Kumar A."/>
        </authorList>
    </citation>
    <scope>NUCLEOTIDE SEQUENCE [LARGE SCALE GENOMIC DNA]</scope>
    <source>
        <strain evidence="2 3">OsEnb-ALM-A6</strain>
    </source>
</reference>
<dbReference type="EMBL" id="CP154834">
    <property type="protein sequence ID" value="XAO76372.1"/>
    <property type="molecule type" value="Genomic_DNA"/>
</dbReference>